<dbReference type="GO" id="GO:0009055">
    <property type="term" value="F:electron transfer activity"/>
    <property type="evidence" value="ECO:0007669"/>
    <property type="project" value="InterPro"/>
</dbReference>
<keyword evidence="3" id="KW-0479">Metal-binding</keyword>
<protein>
    <submittedName>
        <fullName evidence="9">Carbohydrate-binding protein</fullName>
    </submittedName>
</protein>
<evidence type="ECO:0000256" key="7">
    <source>
        <dbReference type="ARBA" id="ARBA00023136"/>
    </source>
</evidence>
<dbReference type="Proteomes" id="UP000783863">
    <property type="component" value="Unassembled WGS sequence"/>
</dbReference>
<keyword evidence="6" id="KW-0186">Copper</keyword>
<organism evidence="9 10">
    <name type="scientific">Haloarcula salinisoli</name>
    <dbReference type="NCBI Taxonomy" id="2487746"/>
    <lineage>
        <taxon>Archaea</taxon>
        <taxon>Methanobacteriati</taxon>
        <taxon>Methanobacteriota</taxon>
        <taxon>Stenosarchaea group</taxon>
        <taxon>Halobacteria</taxon>
        <taxon>Halobacteriales</taxon>
        <taxon>Haloarculaceae</taxon>
        <taxon>Haloarcula</taxon>
    </lineage>
</organism>
<dbReference type="PROSITE" id="PS51175">
    <property type="entry name" value="CBM6"/>
    <property type="match status" value="1"/>
</dbReference>
<evidence type="ECO:0000313" key="9">
    <source>
        <dbReference type="EMBL" id="MBX0302765.1"/>
    </source>
</evidence>
<keyword evidence="7" id="KW-0472">Membrane</keyword>
<dbReference type="SMART" id="SM00606">
    <property type="entry name" value="CBD_IV"/>
    <property type="match status" value="1"/>
</dbReference>
<dbReference type="InterPro" id="IPR005084">
    <property type="entry name" value="CBM6"/>
</dbReference>
<feature type="domain" description="CBM6" evidence="8">
    <location>
        <begin position="325"/>
        <end position="466"/>
    </location>
</feature>
<dbReference type="Gene3D" id="2.60.40.420">
    <property type="entry name" value="Cupredoxins - blue copper proteins"/>
    <property type="match status" value="1"/>
</dbReference>
<dbReference type="GO" id="GO:0030246">
    <property type="term" value="F:carbohydrate binding"/>
    <property type="evidence" value="ECO:0007669"/>
    <property type="project" value="InterPro"/>
</dbReference>
<sequence length="630" mass="68316">MFARRDFLRAAGAGVAIGSGLGVGAGLSTASVGFGDGVNLQPSYFCDGTQDLGWGLLADHPEIETVRIEIEPPSWGETSADLADARRWLDEAADNGLQVVATCHHYPNNGSNSKEDLLDAAQWWVDNYDYLAANSSFVVNLHNEWGNHETTREEFSGAYNEAVSTVRSGTDYTGPIVIDIPGWGQAYQVGADASASLDDDNLILSAHIYPSAWNDDQGRWVKTSDVEYMDENSDYPCIVGEFGSRRDGEADWSALVDRAASLGWPVLGWAWNGDGEDMNMTSPYWGDDCGSESYEKTDYFDVVYDKLGQGDPEQRPYEGPHAVPGRVAAEDFDIGGAGVAYSDGTEGTTGEPYRPEESVDLEAASENGYNICDVESGEWWEYTVEVAETGAYELRARVASEDEYDVVGFSVAVDGDRVASTSFDGTGGWQRYTTVSAGEIQLGAGECVLRIRAEEPYWNLNWFELEEAEPHPDADETVTVAPDGAREFSPATLQIEPGTVVAFEWDADGHTLSVDAQPDGAEWAGVDGTQSAGHSHTHTFDVAGTYEYSCRPHRSEMQGTVTVAPGDDDEAVSMATALDEDDDGEIDDAEILDAVDYWHDEAPVPGTDGRTIDDQTLLELVERWQNGGGT</sequence>
<evidence type="ECO:0000256" key="5">
    <source>
        <dbReference type="ARBA" id="ARBA00022982"/>
    </source>
</evidence>
<evidence type="ECO:0000256" key="3">
    <source>
        <dbReference type="ARBA" id="ARBA00022723"/>
    </source>
</evidence>
<dbReference type="EMBL" id="RKLQ01000001">
    <property type="protein sequence ID" value="MBX0302765.1"/>
    <property type="molecule type" value="Genomic_DNA"/>
</dbReference>
<evidence type="ECO:0000256" key="1">
    <source>
        <dbReference type="ARBA" id="ARBA00004370"/>
    </source>
</evidence>
<comment type="caution">
    <text evidence="9">The sequence shown here is derived from an EMBL/GenBank/DDBJ whole genome shotgun (WGS) entry which is preliminary data.</text>
</comment>
<dbReference type="CDD" id="cd04080">
    <property type="entry name" value="CBM6_cellulase-like"/>
    <property type="match status" value="1"/>
</dbReference>
<proteinExistence type="predicted"/>
<dbReference type="Pfam" id="PF00127">
    <property type="entry name" value="Copper-bind"/>
    <property type="match status" value="1"/>
</dbReference>
<dbReference type="Gene3D" id="3.20.20.80">
    <property type="entry name" value="Glycosidases"/>
    <property type="match status" value="1"/>
</dbReference>
<reference evidence="9" key="1">
    <citation type="submission" date="2021-06" db="EMBL/GenBank/DDBJ databases">
        <title>Halomicroarcula sp. F24A a new haloarchaeum isolated from saline soil.</title>
        <authorList>
            <person name="Duran-Viseras A."/>
            <person name="Sanchez-Porro C."/>
            <person name="Ventosa A."/>
        </authorList>
    </citation>
    <scope>NUCLEOTIDE SEQUENCE</scope>
    <source>
        <strain evidence="9">F24A</strain>
    </source>
</reference>
<dbReference type="PROSITE" id="PS00018">
    <property type="entry name" value="EF_HAND_1"/>
    <property type="match status" value="1"/>
</dbReference>
<dbReference type="RefSeq" id="WP_220586997.1">
    <property type="nucleotide sequence ID" value="NZ_RKLQ01000001.1"/>
</dbReference>
<dbReference type="PANTHER" id="PTHR34192:SF10">
    <property type="entry name" value="PLASTOCYANIN MAJOR ISOFORM, CHLOROPLASTIC-RELATED"/>
    <property type="match status" value="1"/>
</dbReference>
<dbReference type="InterPro" id="IPR006584">
    <property type="entry name" value="Cellulose-bd_IV"/>
</dbReference>
<dbReference type="InterPro" id="IPR008972">
    <property type="entry name" value="Cupredoxin"/>
</dbReference>
<dbReference type="Pfam" id="PF03422">
    <property type="entry name" value="CBM_6"/>
    <property type="match status" value="1"/>
</dbReference>
<comment type="subcellular location">
    <subcellularLocation>
        <location evidence="1">Membrane</location>
    </subcellularLocation>
</comment>
<evidence type="ECO:0000256" key="6">
    <source>
        <dbReference type="ARBA" id="ARBA00023008"/>
    </source>
</evidence>
<dbReference type="AlphaFoldDB" id="A0A8J7YB98"/>
<dbReference type="PANTHER" id="PTHR34192">
    <property type="entry name" value="PLASTOCYANIN MAJOR ISOFORM, CHLOROPLASTIC-RELATED"/>
    <property type="match status" value="1"/>
</dbReference>
<dbReference type="GO" id="GO:0005507">
    <property type="term" value="F:copper ion binding"/>
    <property type="evidence" value="ECO:0007669"/>
    <property type="project" value="InterPro"/>
</dbReference>
<dbReference type="Gene3D" id="2.60.120.260">
    <property type="entry name" value="Galactose-binding domain-like"/>
    <property type="match status" value="1"/>
</dbReference>
<dbReference type="GO" id="GO:0016020">
    <property type="term" value="C:membrane"/>
    <property type="evidence" value="ECO:0007669"/>
    <property type="project" value="UniProtKB-SubCell"/>
</dbReference>
<dbReference type="InterPro" id="IPR006311">
    <property type="entry name" value="TAT_signal"/>
</dbReference>
<dbReference type="InterPro" id="IPR008979">
    <property type="entry name" value="Galactose-bd-like_sf"/>
</dbReference>
<evidence type="ECO:0000313" key="10">
    <source>
        <dbReference type="Proteomes" id="UP000783863"/>
    </source>
</evidence>
<keyword evidence="10" id="KW-1185">Reference proteome</keyword>
<evidence type="ECO:0000256" key="4">
    <source>
        <dbReference type="ARBA" id="ARBA00022729"/>
    </source>
</evidence>
<keyword evidence="2" id="KW-0813">Transport</keyword>
<dbReference type="InterPro" id="IPR000923">
    <property type="entry name" value="BlueCu_1"/>
</dbReference>
<dbReference type="InterPro" id="IPR018247">
    <property type="entry name" value="EF_Hand_1_Ca_BS"/>
</dbReference>
<keyword evidence="5" id="KW-0249">Electron transport</keyword>
<keyword evidence="4" id="KW-0732">Signal</keyword>
<dbReference type="SUPFAM" id="SSF49785">
    <property type="entry name" value="Galactose-binding domain-like"/>
    <property type="match status" value="1"/>
</dbReference>
<dbReference type="SUPFAM" id="SSF51445">
    <property type="entry name" value="(Trans)glycosidases"/>
    <property type="match status" value="1"/>
</dbReference>
<gene>
    <name evidence="9" type="ORF">EGD98_03655</name>
</gene>
<evidence type="ECO:0000259" key="8">
    <source>
        <dbReference type="PROSITE" id="PS51175"/>
    </source>
</evidence>
<dbReference type="InterPro" id="IPR017853">
    <property type="entry name" value="GH"/>
</dbReference>
<name>A0A8J7YB98_9EURY</name>
<evidence type="ECO:0000256" key="2">
    <source>
        <dbReference type="ARBA" id="ARBA00022448"/>
    </source>
</evidence>
<dbReference type="PROSITE" id="PS51318">
    <property type="entry name" value="TAT"/>
    <property type="match status" value="1"/>
</dbReference>
<accession>A0A8J7YB98</accession>
<dbReference type="SUPFAM" id="SSF49503">
    <property type="entry name" value="Cupredoxins"/>
    <property type="match status" value="1"/>
</dbReference>